<proteinExistence type="predicted"/>
<sequence length="84" mass="9383">MACRVNGKLSKSSSCPYKSLREESELHSDDDDVVVEDEISLLIIRLILFNSCSTFCVVGCDRTGKFSECIYGKWGLGLGLLFFH</sequence>
<dbReference type="EMBL" id="JAATIP010000098">
    <property type="protein sequence ID" value="KAF4373807.1"/>
    <property type="molecule type" value="Genomic_DNA"/>
</dbReference>
<evidence type="ECO:0000259" key="1">
    <source>
        <dbReference type="Pfam" id="PF03427"/>
    </source>
</evidence>
<accession>A0A7J6FT92</accession>
<dbReference type="GO" id="GO:0006032">
    <property type="term" value="P:chitin catabolic process"/>
    <property type="evidence" value="ECO:0007669"/>
    <property type="project" value="InterPro"/>
</dbReference>
<comment type="caution">
    <text evidence="2">The sequence shown here is derived from an EMBL/GenBank/DDBJ whole genome shotgun (WGS) entry which is preliminary data.</text>
</comment>
<dbReference type="Proteomes" id="UP000525078">
    <property type="component" value="Unassembled WGS sequence"/>
</dbReference>
<protein>
    <recommendedName>
        <fullName evidence="1">Carbohydrate-binding module family 19 domain-containing protein</fullName>
    </recommendedName>
</protein>
<feature type="domain" description="Carbohydrate-binding module family 19" evidence="1">
    <location>
        <begin position="50"/>
        <end position="74"/>
    </location>
</feature>
<name>A0A7J6FT92_CANSA</name>
<organism evidence="2 3">
    <name type="scientific">Cannabis sativa</name>
    <name type="common">Hemp</name>
    <name type="synonym">Marijuana</name>
    <dbReference type="NCBI Taxonomy" id="3483"/>
    <lineage>
        <taxon>Eukaryota</taxon>
        <taxon>Viridiplantae</taxon>
        <taxon>Streptophyta</taxon>
        <taxon>Embryophyta</taxon>
        <taxon>Tracheophyta</taxon>
        <taxon>Spermatophyta</taxon>
        <taxon>Magnoliopsida</taxon>
        <taxon>eudicotyledons</taxon>
        <taxon>Gunneridae</taxon>
        <taxon>Pentapetalae</taxon>
        <taxon>rosids</taxon>
        <taxon>fabids</taxon>
        <taxon>Rosales</taxon>
        <taxon>Cannabaceae</taxon>
        <taxon>Cannabis</taxon>
    </lineage>
</organism>
<evidence type="ECO:0000313" key="2">
    <source>
        <dbReference type="EMBL" id="KAF4373807.1"/>
    </source>
</evidence>
<dbReference type="AlphaFoldDB" id="A0A7J6FT92"/>
<reference evidence="2 3" key="1">
    <citation type="journal article" date="2020" name="bioRxiv">
        <title>Sequence and annotation of 42 cannabis genomes reveals extensive copy number variation in cannabinoid synthesis and pathogen resistance genes.</title>
        <authorList>
            <person name="Mckernan K.J."/>
            <person name="Helbert Y."/>
            <person name="Kane L.T."/>
            <person name="Ebling H."/>
            <person name="Zhang L."/>
            <person name="Liu B."/>
            <person name="Eaton Z."/>
            <person name="Mclaughlin S."/>
            <person name="Kingan S."/>
            <person name="Baybayan P."/>
            <person name="Concepcion G."/>
            <person name="Jordan M."/>
            <person name="Riva A."/>
            <person name="Barbazuk W."/>
            <person name="Harkins T."/>
        </authorList>
    </citation>
    <scope>NUCLEOTIDE SEQUENCE [LARGE SCALE GENOMIC DNA]</scope>
    <source>
        <strain evidence="3">cv. Jamaican Lion 4</strain>
        <tissue evidence="2">Leaf</tissue>
    </source>
</reference>
<gene>
    <name evidence="2" type="ORF">F8388_007713</name>
</gene>
<dbReference type="Pfam" id="PF03427">
    <property type="entry name" value="CBM_19"/>
    <property type="match status" value="1"/>
</dbReference>
<dbReference type="GO" id="GO:0008061">
    <property type="term" value="F:chitin binding"/>
    <property type="evidence" value="ECO:0007669"/>
    <property type="project" value="InterPro"/>
</dbReference>
<dbReference type="InterPro" id="IPR005089">
    <property type="entry name" value="CBM19"/>
</dbReference>
<evidence type="ECO:0000313" key="3">
    <source>
        <dbReference type="Proteomes" id="UP000525078"/>
    </source>
</evidence>